<comment type="similarity">
    <text evidence="1">Belongs to the asteroid family.</text>
</comment>
<evidence type="ECO:0000259" key="2">
    <source>
        <dbReference type="Pfam" id="PF00752"/>
    </source>
</evidence>
<accession>A0A9P0FIJ8</accession>
<gene>
    <name evidence="3" type="ORF">MELIAE_LOCUS8522</name>
</gene>
<keyword evidence="4" id="KW-1185">Reference proteome</keyword>
<organism evidence="3 4">
    <name type="scientific">Brassicogethes aeneus</name>
    <name type="common">Rape pollen beetle</name>
    <name type="synonym">Meligethes aeneus</name>
    <dbReference type="NCBI Taxonomy" id="1431903"/>
    <lineage>
        <taxon>Eukaryota</taxon>
        <taxon>Metazoa</taxon>
        <taxon>Ecdysozoa</taxon>
        <taxon>Arthropoda</taxon>
        <taxon>Hexapoda</taxon>
        <taxon>Insecta</taxon>
        <taxon>Pterygota</taxon>
        <taxon>Neoptera</taxon>
        <taxon>Endopterygota</taxon>
        <taxon>Coleoptera</taxon>
        <taxon>Polyphaga</taxon>
        <taxon>Cucujiformia</taxon>
        <taxon>Nitidulidae</taxon>
        <taxon>Meligethinae</taxon>
        <taxon>Brassicogethes</taxon>
    </lineage>
</organism>
<dbReference type="PANTHER" id="PTHR15665:SF1">
    <property type="entry name" value="PROTEIN ASTEROID HOMOLOG 1"/>
    <property type="match status" value="1"/>
</dbReference>
<dbReference type="GO" id="GO:0004518">
    <property type="term" value="F:nuclease activity"/>
    <property type="evidence" value="ECO:0007669"/>
    <property type="project" value="InterPro"/>
</dbReference>
<dbReference type="Gene3D" id="3.40.50.1010">
    <property type="entry name" value="5'-nuclease"/>
    <property type="match status" value="1"/>
</dbReference>
<feature type="domain" description="XPG N-terminal" evidence="2">
    <location>
        <begin position="1"/>
        <end position="111"/>
    </location>
</feature>
<dbReference type="EMBL" id="OV121136">
    <property type="protein sequence ID" value="CAH0557936.1"/>
    <property type="molecule type" value="Genomic_DNA"/>
</dbReference>
<dbReference type="Pfam" id="PF00752">
    <property type="entry name" value="XPG_N"/>
    <property type="match status" value="1"/>
</dbReference>
<dbReference type="Proteomes" id="UP001154078">
    <property type="component" value="Chromosome 5"/>
</dbReference>
<proteinExistence type="inferred from homology"/>
<evidence type="ECO:0000256" key="1">
    <source>
        <dbReference type="ARBA" id="ARBA00007398"/>
    </source>
</evidence>
<evidence type="ECO:0000313" key="3">
    <source>
        <dbReference type="EMBL" id="CAH0557936.1"/>
    </source>
</evidence>
<reference evidence="3" key="1">
    <citation type="submission" date="2021-12" db="EMBL/GenBank/DDBJ databases">
        <authorList>
            <person name="King R."/>
        </authorList>
    </citation>
    <scope>NUCLEOTIDE SEQUENCE</scope>
</reference>
<dbReference type="SUPFAM" id="SSF88723">
    <property type="entry name" value="PIN domain-like"/>
    <property type="match status" value="1"/>
</dbReference>
<name>A0A9P0FIJ8_BRAAE</name>
<dbReference type="OrthoDB" id="25987at2759"/>
<protein>
    <recommendedName>
        <fullName evidence="2">XPG N-terminal domain-containing protein</fullName>
    </recommendedName>
</protein>
<dbReference type="PANTHER" id="PTHR15665">
    <property type="entry name" value="ASTEROID PROTEIN"/>
    <property type="match status" value="1"/>
</dbReference>
<dbReference type="InterPro" id="IPR006085">
    <property type="entry name" value="XPG_DNA_repair_N"/>
</dbReference>
<dbReference type="InterPro" id="IPR029060">
    <property type="entry name" value="PIN-like_dom_sf"/>
</dbReference>
<sequence length="703" mass="82378">MGIKGLTTFMDKRKGLFFEDYQLQNTNLVIDGNSLCSQLYDLHCKQRKNKQPNVLWQKCNDCFGGDYDNYATVVKKFFQLLLDCNVVPYLVFDGGYEKRKLNTILSRMKMRFEQAKILDSVNEPDKTVFPLFLRETFINVIDELGLKKARCEFEGDSEVASLAMALNCPMLSYDSDYFMSNALYIPFNTLKMSRDKTYRCINCKVYKIDKFLNHFGGMDKRNLPILAVLLGNDYIKRSIFKGFYKNLKVKKYNRRVNEEQQNIKSVITWLKNETHDSAIKKILSKFKLDKRKIIAEKIENAIKGYNVQNSVFLQYFKPDIDQKAVDNIKDIKIEFDNIEEDIDEEIKDTESDEDTISGIYNKDLMKNLPEIFFEKYRDCTLPPSFMDMVVQHKYYCIAMLEDYSLKPAHFISFPIVSAIFKIINHNSKENFTVVARCKTMESTYENYNVPLPEKSLPCFMDIQTMDEISRKHLMLEILNIDKSFIDNCLNHFPTSWQILLIALKYIYAKTKTYTFYSNSLILCAIILNYFDPKIGYNRSTSAFDNKYGKTVKHLKAKLQDFNSITSGLDSITKDEAILCMDGIISHFQMNPKIMEDKLLYKRHTIHDLAEIQSCILHLVYLNLLLNCPYNIFMIYKFYNGTFMYNMSENFKKKQSNLDEYMKTLLQKCPNVLKIFELIQENFKHTVFANESSAPQGQKKRKIS</sequence>
<dbReference type="AlphaFoldDB" id="A0A9P0FIJ8"/>
<evidence type="ECO:0000313" key="4">
    <source>
        <dbReference type="Proteomes" id="UP001154078"/>
    </source>
</evidence>
<dbReference type="InterPro" id="IPR026832">
    <property type="entry name" value="Asteroid"/>
</dbReference>